<keyword evidence="4" id="KW-0274">FAD</keyword>
<evidence type="ECO:0000313" key="9">
    <source>
        <dbReference type="Proteomes" id="UP000008540"/>
    </source>
</evidence>
<sequence>MAALTLASGLSSLMPQGPGSYLSTSGSRELRQWTVVHHRLPRSAPFSLDAPAAAPPTSVPAYSCAPGLPPVGTFSTVCVSLAKLQANQKSADFLKQEARFYKPPINVTFAKLPNNLNHVGVEQLPCNHCGDCVWGCNNKAKNTTLMNYLPDACNHGAQIFCQAQVRHLERDGDGWIVRFQYLDSAQGRHVWALHRPWGIPYGVTSELKGNTQVQWSETLSADDPNYPLRVRNGYVKVRLDGPQISETFIGETGAVSWSRPGRPCSRCRAREAADKVRRTLLDGFPPDPGALKIAAPAASECRPSRSQPAAAATQAL</sequence>
<dbReference type="HOGENOM" id="CLU_902734_0_0_6"/>
<evidence type="ECO:0000256" key="5">
    <source>
        <dbReference type="ARBA" id="ARBA00023002"/>
    </source>
</evidence>
<dbReference type="AlphaFoldDB" id="Q4K4N9"/>
<protein>
    <submittedName>
        <fullName evidence="8">Conserved domain protein</fullName>
    </submittedName>
</protein>
<evidence type="ECO:0000256" key="4">
    <source>
        <dbReference type="ARBA" id="ARBA00022827"/>
    </source>
</evidence>
<dbReference type="Pfam" id="PF00732">
    <property type="entry name" value="GMC_oxred_N"/>
    <property type="match status" value="1"/>
</dbReference>
<evidence type="ECO:0000259" key="7">
    <source>
        <dbReference type="Pfam" id="PF00732"/>
    </source>
</evidence>
<dbReference type="SUPFAM" id="SSF51905">
    <property type="entry name" value="FAD/NAD(P)-binding domain"/>
    <property type="match status" value="1"/>
</dbReference>
<name>Q4K4N9_PSEF5</name>
<dbReference type="eggNOG" id="COG1409">
    <property type="taxonomic scope" value="Bacteria"/>
</dbReference>
<dbReference type="eggNOG" id="COG2303">
    <property type="taxonomic scope" value="Bacteria"/>
</dbReference>
<dbReference type="GO" id="GO:0050660">
    <property type="term" value="F:flavin adenine dinucleotide binding"/>
    <property type="evidence" value="ECO:0007669"/>
    <property type="project" value="InterPro"/>
</dbReference>
<dbReference type="Proteomes" id="UP000008540">
    <property type="component" value="Chromosome"/>
</dbReference>
<organism evidence="8 9">
    <name type="scientific">Pseudomonas fluorescens (strain ATCC BAA-477 / NRRL B-23932 / Pf-5)</name>
    <dbReference type="NCBI Taxonomy" id="220664"/>
    <lineage>
        <taxon>Bacteria</taxon>
        <taxon>Pseudomonadati</taxon>
        <taxon>Pseudomonadota</taxon>
        <taxon>Gammaproteobacteria</taxon>
        <taxon>Pseudomonadales</taxon>
        <taxon>Pseudomonadaceae</taxon>
        <taxon>Pseudomonas</taxon>
    </lineage>
</organism>
<comment type="similarity">
    <text evidence="2">Belongs to the GMC oxidoreductase family.</text>
</comment>
<comment type="cofactor">
    <cofactor evidence="1">
        <name>FAD</name>
        <dbReference type="ChEBI" id="CHEBI:57692"/>
    </cofactor>
</comment>
<gene>
    <name evidence="8" type="ordered locus">PFL_5736</name>
</gene>
<keyword evidence="5" id="KW-0560">Oxidoreductase</keyword>
<accession>Q4K4N9</accession>
<feature type="domain" description="Glucose-methanol-choline oxidoreductase N-terminal" evidence="7">
    <location>
        <begin position="126"/>
        <end position="168"/>
    </location>
</feature>
<evidence type="ECO:0000256" key="1">
    <source>
        <dbReference type="ARBA" id="ARBA00001974"/>
    </source>
</evidence>
<dbReference type="InterPro" id="IPR036188">
    <property type="entry name" value="FAD/NAD-bd_sf"/>
</dbReference>
<dbReference type="InterPro" id="IPR052542">
    <property type="entry name" value="Cholesterol_Oxidase"/>
</dbReference>
<dbReference type="PANTHER" id="PTHR47470">
    <property type="entry name" value="CHOLESTEROL OXIDASE"/>
    <property type="match status" value="1"/>
</dbReference>
<keyword evidence="3" id="KW-0285">Flavoprotein</keyword>
<dbReference type="STRING" id="220664.PFL_5736"/>
<evidence type="ECO:0000256" key="2">
    <source>
        <dbReference type="ARBA" id="ARBA00010790"/>
    </source>
</evidence>
<proteinExistence type="inferred from homology"/>
<dbReference type="GO" id="GO:0016614">
    <property type="term" value="F:oxidoreductase activity, acting on CH-OH group of donors"/>
    <property type="evidence" value="ECO:0007669"/>
    <property type="project" value="InterPro"/>
</dbReference>
<evidence type="ECO:0000313" key="8">
    <source>
        <dbReference type="EMBL" id="AAY94926.1"/>
    </source>
</evidence>
<evidence type="ECO:0000256" key="3">
    <source>
        <dbReference type="ARBA" id="ARBA00022630"/>
    </source>
</evidence>
<dbReference type="EMBL" id="CP000076">
    <property type="protein sequence ID" value="AAY94926.1"/>
    <property type="molecule type" value="Genomic_DNA"/>
</dbReference>
<dbReference type="PANTHER" id="PTHR47470:SF1">
    <property type="entry name" value="FAD-DEPENDENT OXIDOREDUCTASE 2 FAD BINDING DOMAIN-CONTAINING PROTEIN"/>
    <property type="match status" value="1"/>
</dbReference>
<dbReference type="InterPro" id="IPR000172">
    <property type="entry name" value="GMC_OxRdtase_N"/>
</dbReference>
<reference evidence="8 9" key="1">
    <citation type="journal article" date="2005" name="Nat. Biotechnol.">
        <title>Complete genome sequence of the plant commensal Pseudomonas fluorescens Pf-5.</title>
        <authorList>
            <person name="Paulsen I.T."/>
            <person name="Press C.M."/>
            <person name="Ravel J."/>
            <person name="Kobayashi D.Y."/>
            <person name="Myers G.S."/>
            <person name="Mavrodi D.V."/>
            <person name="DeBoy R.T."/>
            <person name="Seshadri R."/>
            <person name="Ren Q."/>
            <person name="Madupu R."/>
            <person name="Dodson R.J."/>
            <person name="Durkin A.S."/>
            <person name="Brinkac L.M."/>
            <person name="Daugherty S.C."/>
            <person name="Sullivan S.A."/>
            <person name="Rosovitz M.J."/>
            <person name="Gwinn M.L."/>
            <person name="Zhou L."/>
            <person name="Schneider D.J."/>
            <person name="Cartinhour S.W."/>
            <person name="Nelson W.C."/>
            <person name="Weidman J."/>
            <person name="Watkins K."/>
            <person name="Tran K."/>
            <person name="Khouri H."/>
            <person name="Pierson E.A."/>
            <person name="Pierson L.S.III."/>
            <person name="Thomashow L.S."/>
            <person name="Loper J.E."/>
        </authorList>
    </citation>
    <scope>NUCLEOTIDE SEQUENCE [LARGE SCALE GENOMIC DNA]</scope>
    <source>
        <strain evidence="9">ATCC BAA-477 / NRRL B-23932 / Pf-5</strain>
    </source>
</reference>
<feature type="region of interest" description="Disordered" evidence="6">
    <location>
        <begin position="296"/>
        <end position="316"/>
    </location>
</feature>
<dbReference type="Gene3D" id="3.50.50.60">
    <property type="entry name" value="FAD/NAD(P)-binding domain"/>
    <property type="match status" value="1"/>
</dbReference>
<dbReference type="KEGG" id="pfl:PFL_5736"/>
<evidence type="ECO:0000256" key="6">
    <source>
        <dbReference type="SAM" id="MobiDB-lite"/>
    </source>
</evidence>